<dbReference type="PATRIC" id="fig|1445510.3.peg.1178"/>
<feature type="chain" id="PRO_5002183347" evidence="1">
    <location>
        <begin position="20"/>
        <end position="867"/>
    </location>
</feature>
<dbReference type="EMBL" id="CP007142">
    <property type="protein sequence ID" value="AJQ93257.1"/>
    <property type="molecule type" value="Genomic_DNA"/>
</dbReference>
<keyword evidence="4" id="KW-1185">Reference proteome</keyword>
<dbReference type="Proteomes" id="UP000032266">
    <property type="component" value="Chromosome"/>
</dbReference>
<gene>
    <name evidence="3" type="ORF">YC6258_01209</name>
</gene>
<evidence type="ECO:0000313" key="3">
    <source>
        <dbReference type="EMBL" id="AJQ93257.1"/>
    </source>
</evidence>
<dbReference type="CDD" id="cd04486">
    <property type="entry name" value="YhcR_OBF_like"/>
    <property type="match status" value="1"/>
</dbReference>
<dbReference type="InterPro" id="IPR005135">
    <property type="entry name" value="Endo/exonuclease/phosphatase"/>
</dbReference>
<dbReference type="SUPFAM" id="SSF56219">
    <property type="entry name" value="DNase I-like"/>
    <property type="match status" value="1"/>
</dbReference>
<accession>A0A0C5VFF6</accession>
<dbReference type="InterPro" id="IPR001322">
    <property type="entry name" value="Lamin_tail_dom"/>
</dbReference>
<dbReference type="Pfam" id="PF03372">
    <property type="entry name" value="Exo_endo_phos"/>
    <property type="match status" value="1"/>
</dbReference>
<dbReference type="GO" id="GO:0003824">
    <property type="term" value="F:catalytic activity"/>
    <property type="evidence" value="ECO:0007669"/>
    <property type="project" value="InterPro"/>
</dbReference>
<protein>
    <submittedName>
        <fullName evidence="3">Putative extracellular nuclease</fullName>
    </submittedName>
</protein>
<dbReference type="InterPro" id="IPR036691">
    <property type="entry name" value="Endo/exonu/phosph_ase_sf"/>
</dbReference>
<dbReference type="PROSITE" id="PS51841">
    <property type="entry name" value="LTD"/>
    <property type="match status" value="1"/>
</dbReference>
<evidence type="ECO:0000313" key="4">
    <source>
        <dbReference type="Proteomes" id="UP000032266"/>
    </source>
</evidence>
<feature type="domain" description="LTD" evidence="2">
    <location>
        <begin position="14"/>
        <end position="133"/>
    </location>
</feature>
<dbReference type="OrthoDB" id="9800417at2"/>
<reference evidence="3 4" key="1">
    <citation type="submission" date="2014-01" db="EMBL/GenBank/DDBJ databases">
        <title>Full genme sequencing of cellulolytic bacterium Gynuella sunshinyii YC6258T gen. nov., sp. nov.</title>
        <authorList>
            <person name="Khan H."/>
            <person name="Chung E.J."/>
            <person name="Chung Y.R."/>
        </authorList>
    </citation>
    <scope>NUCLEOTIDE SEQUENCE [LARGE SCALE GENOMIC DNA]</scope>
    <source>
        <strain evidence="3 4">YC6258</strain>
    </source>
</reference>
<sequence>MKKQLLATAIAVIAGGAQADLMITGVIDGPLTGGLPKAVELYTTENIADLNTYTLKLYVNGKTEAQPETFSFKSTSVPAGTYLTVSMDVDGFTSYFGKAPDYQFSALNFNGDDSIALFIGDTEVDRFGEAGKDGTGTAWEYIDGWAYRKSAYSDSTLSKAANGGAFNSDNWDFSGINVLKDKSVKNTTSGHIMPVAGIVPEAEIVDGGTDSGSTDIGTCGDGNATLISTIQGSGSSSALVGQQVTVEAVVYQNQQTSAEGYFIQEEEADSDGNEATSEGIFVFDTSLPVTVGDKVRLSAKVSEYKGLTELSSVSGLIVCSQNNTLPAATAITLPVTSLEAFEQVEGMRVSLANSNLVVSDFHGNGYGFGNYGQFVVSNELHYQPTEVSVPSKESYDAAIENIRLSSMLIDDGQSSKAPDPIVFPNSEGFSNTNYFRVGYGISGITGAMHGYDSGNATYPYQIIPSITPTFDPLNADRTLAPIVDSSANLKIASMNVLNLYNGIIVDDKTYFPTPAEEDNDTYGDYRGANSEADYNIQVAKIVAALDAMDADVIGLMEIENDGYDETSSIAALTNALNAVQTTDGEYAFVNPGGKMGTDSISVGLLYRPAVVTPVGTTAVLDSTNSPKDGEGNPLFIDTRNRPSLIQSFTHKATGDQFTVVVNHLKSKRNSCTSDSDNDLGDGQGACNQTRTNAAKALVTFMADHPTGVNTDNVVFMGDMNAYAKEDPIAALEAGGYINLKYTSASTEAQPFSYSYSGFLGSLDHMIGSAGMNERLVSVDDWHINSLESNLLDYDTTLDTNNSNDHFASLDPYYSSDHDPVIAGFVMKSSVEGGTGDNDDKDDDSSSGSTGLLLLPVLFMLMVTRRKY</sequence>
<keyword evidence="1" id="KW-0732">Signal</keyword>
<dbReference type="PANTHER" id="PTHR42834">
    <property type="entry name" value="ENDONUCLEASE/EXONUCLEASE/PHOSPHATASE FAMILY PROTEIN (AFU_ORTHOLOGUE AFUA_3G09210)"/>
    <property type="match status" value="1"/>
</dbReference>
<dbReference type="InterPro" id="IPR047971">
    <property type="entry name" value="ExeM-like"/>
</dbReference>
<dbReference type="HOGENOM" id="CLU_006338_0_1_6"/>
<name>A0A0C5VFF6_9GAMM</name>
<feature type="signal peptide" evidence="1">
    <location>
        <begin position="1"/>
        <end position="19"/>
    </location>
</feature>
<dbReference type="RefSeq" id="WP_044616112.1">
    <property type="nucleotide sequence ID" value="NZ_CP007142.1"/>
</dbReference>
<dbReference type="STRING" id="1445510.YC6258_01209"/>
<proteinExistence type="predicted"/>
<dbReference type="CDD" id="cd10283">
    <property type="entry name" value="MnuA_DNase1-like"/>
    <property type="match status" value="1"/>
</dbReference>
<evidence type="ECO:0000259" key="2">
    <source>
        <dbReference type="PROSITE" id="PS51841"/>
    </source>
</evidence>
<organism evidence="3 4">
    <name type="scientific">Gynuella sunshinyii YC6258</name>
    <dbReference type="NCBI Taxonomy" id="1445510"/>
    <lineage>
        <taxon>Bacteria</taxon>
        <taxon>Pseudomonadati</taxon>
        <taxon>Pseudomonadota</taxon>
        <taxon>Gammaproteobacteria</taxon>
        <taxon>Oceanospirillales</taxon>
        <taxon>Saccharospirillaceae</taxon>
        <taxon>Gynuella</taxon>
    </lineage>
</organism>
<dbReference type="Gene3D" id="3.60.10.10">
    <property type="entry name" value="Endonuclease/exonuclease/phosphatase"/>
    <property type="match status" value="1"/>
</dbReference>
<evidence type="ECO:0000256" key="1">
    <source>
        <dbReference type="SAM" id="SignalP"/>
    </source>
</evidence>
<dbReference type="KEGG" id="gsn:YC6258_01209"/>
<dbReference type="NCBIfam" id="NF033681">
    <property type="entry name" value="ExeM_NucH_DNase"/>
    <property type="match status" value="1"/>
</dbReference>
<dbReference type="AlphaFoldDB" id="A0A0C5VFF6"/>
<dbReference type="PANTHER" id="PTHR42834:SF1">
    <property type="entry name" value="ENDONUCLEASE_EXONUCLEASE_PHOSPHATASE FAMILY PROTEIN (AFU_ORTHOLOGUE AFUA_3G09210)"/>
    <property type="match status" value="1"/>
</dbReference>